<dbReference type="Proteomes" id="UP000245119">
    <property type="component" value="Linkage Group LG14"/>
</dbReference>
<evidence type="ECO:0000256" key="1">
    <source>
        <dbReference type="SAM" id="SignalP"/>
    </source>
</evidence>
<keyword evidence="3" id="KW-1185">Reference proteome</keyword>
<name>A0A2T7NCH2_POMCA</name>
<gene>
    <name evidence="2" type="ORF">C0Q70_21412</name>
</gene>
<dbReference type="EMBL" id="PZQS01000014">
    <property type="protein sequence ID" value="PVD18855.1"/>
    <property type="molecule type" value="Genomic_DNA"/>
</dbReference>
<dbReference type="OrthoDB" id="10480664at2759"/>
<organism evidence="2 3">
    <name type="scientific">Pomacea canaliculata</name>
    <name type="common">Golden apple snail</name>
    <dbReference type="NCBI Taxonomy" id="400727"/>
    <lineage>
        <taxon>Eukaryota</taxon>
        <taxon>Metazoa</taxon>
        <taxon>Spiralia</taxon>
        <taxon>Lophotrochozoa</taxon>
        <taxon>Mollusca</taxon>
        <taxon>Gastropoda</taxon>
        <taxon>Caenogastropoda</taxon>
        <taxon>Architaenioglossa</taxon>
        <taxon>Ampullarioidea</taxon>
        <taxon>Ampullariidae</taxon>
        <taxon>Pomacea</taxon>
    </lineage>
</organism>
<evidence type="ECO:0000313" key="3">
    <source>
        <dbReference type="Proteomes" id="UP000245119"/>
    </source>
</evidence>
<dbReference type="OMA" id="TNACIEV"/>
<sequence length="165" mass="18322">MRLVRLPGPCVLLCMTVFSHTSMASGECVKAHKSIHFTVPGYITYPIHTNECRETVSSVISPVVSVNASHLSMFRRHYSTCCCGIDNTSLHEAELLSLDGRPSIILLYRRIEECVCVSCDDVSRVSRRLLPEIADRFRSKRLQLARQPSLATRGGAEALSDILGM</sequence>
<evidence type="ECO:0000313" key="2">
    <source>
        <dbReference type="EMBL" id="PVD18855.1"/>
    </source>
</evidence>
<keyword evidence="1" id="KW-0732">Signal</keyword>
<accession>A0A2T7NCH2</accession>
<proteinExistence type="predicted"/>
<feature type="signal peptide" evidence="1">
    <location>
        <begin position="1"/>
        <end position="26"/>
    </location>
</feature>
<feature type="chain" id="PRO_5015519769" evidence="1">
    <location>
        <begin position="27"/>
        <end position="165"/>
    </location>
</feature>
<protein>
    <submittedName>
        <fullName evidence="2">Uncharacterized protein</fullName>
    </submittedName>
</protein>
<comment type="caution">
    <text evidence="2">The sequence shown here is derived from an EMBL/GenBank/DDBJ whole genome shotgun (WGS) entry which is preliminary data.</text>
</comment>
<reference evidence="2 3" key="1">
    <citation type="submission" date="2018-04" db="EMBL/GenBank/DDBJ databases">
        <title>The genome of golden apple snail Pomacea canaliculata provides insight into stress tolerance and invasive adaptation.</title>
        <authorList>
            <person name="Liu C."/>
            <person name="Liu B."/>
            <person name="Ren Y."/>
            <person name="Zhang Y."/>
            <person name="Wang H."/>
            <person name="Li S."/>
            <person name="Jiang F."/>
            <person name="Yin L."/>
            <person name="Zhang G."/>
            <person name="Qian W."/>
            <person name="Fan W."/>
        </authorList>
    </citation>
    <scope>NUCLEOTIDE SEQUENCE [LARGE SCALE GENOMIC DNA]</scope>
    <source>
        <strain evidence="2">SZHN2017</strain>
        <tissue evidence="2">Muscle</tissue>
    </source>
</reference>
<dbReference type="AlphaFoldDB" id="A0A2T7NCH2"/>